<name>A0A7T4S0B4_9REOV</name>
<protein>
    <submittedName>
        <fullName evidence="2">p17</fullName>
    </submittedName>
</protein>
<sequence length="122" mass="13776">MASCPRLFRSHKVESWCLLSTDPFCVDFRVSPTQSFLTFSKFDRVCTSVLPHYLNLPFHFGIAADESYPRRWYILYAGPSDDGVSRISIYATKVAGLSDDPESGDCASDLPPPLPVKRRRLD</sequence>
<proteinExistence type="predicted"/>
<evidence type="ECO:0000313" key="2">
    <source>
        <dbReference type="EMBL" id="QQD36983.1"/>
    </source>
</evidence>
<reference evidence="2" key="1">
    <citation type="journal article" date="2020" name="Sci. Rep.">
        <title>Metagenomic characterisation of additional and novel avian viruses from Australian wild ducks.</title>
        <authorList>
            <person name="Vibin J."/>
            <person name="Chamings A."/>
            <person name="Klaassen M."/>
            <person name="Alexandersen S."/>
        </authorList>
    </citation>
    <scope>NUCLEOTIDE SEQUENCE</scope>
    <source>
        <strain evidence="2">PBDORV/PBD08.18-AU-2018</strain>
    </source>
</reference>
<dbReference type="EMBL" id="MT894409">
    <property type="protein sequence ID" value="QQD36983.1"/>
    <property type="molecule type" value="Genomic_RNA"/>
</dbReference>
<organism evidence="2">
    <name type="scientific">Pacific black duck orthoreovirus</name>
    <dbReference type="NCBI Taxonomy" id="2798289"/>
    <lineage>
        <taxon>Viruses</taxon>
        <taxon>Riboviria</taxon>
        <taxon>Orthornavirae</taxon>
        <taxon>Duplornaviricota</taxon>
        <taxon>Resentoviricetes</taxon>
        <taxon>Reovirales</taxon>
        <taxon>Spinareoviridae</taxon>
        <taxon>Orthoreovirus</taxon>
    </lineage>
</organism>
<evidence type="ECO:0000256" key="1">
    <source>
        <dbReference type="SAM" id="MobiDB-lite"/>
    </source>
</evidence>
<feature type="region of interest" description="Disordered" evidence="1">
    <location>
        <begin position="97"/>
        <end position="122"/>
    </location>
</feature>
<accession>A0A7T4S0B4</accession>